<evidence type="ECO:0000256" key="1">
    <source>
        <dbReference type="SAM" id="MobiDB-lite"/>
    </source>
</evidence>
<dbReference type="AlphaFoldDB" id="A0A077R2R1"/>
<feature type="region of interest" description="Disordered" evidence="1">
    <location>
        <begin position="1"/>
        <end position="21"/>
    </location>
</feature>
<proteinExistence type="predicted"/>
<protein>
    <submittedName>
        <fullName evidence="2">Uncharacterized protein</fullName>
    </submittedName>
</protein>
<name>A0A077R2R1_9BASI</name>
<evidence type="ECO:0000313" key="2">
    <source>
        <dbReference type="EMBL" id="CDI53127.1"/>
    </source>
</evidence>
<sequence length="95" mass="10288">MAVRAAAPPPPTSSNTKNEGLQLQLQTLSVLESELKSLKPDAKVYNAIPTSLEAPLIPHAHGQKAVFPNLDAKLALEDVQRQKKALLANLQQLEE</sequence>
<accession>A0A077R2R1</accession>
<organism evidence="2">
    <name type="scientific">Melanopsichium pennsylvanicum 4</name>
    <dbReference type="NCBI Taxonomy" id="1398559"/>
    <lineage>
        <taxon>Eukaryota</taxon>
        <taxon>Fungi</taxon>
        <taxon>Dikarya</taxon>
        <taxon>Basidiomycota</taxon>
        <taxon>Ustilaginomycotina</taxon>
        <taxon>Ustilaginomycetes</taxon>
        <taxon>Ustilaginales</taxon>
        <taxon>Ustilaginaceae</taxon>
        <taxon>Melanopsichium</taxon>
    </lineage>
</organism>
<reference evidence="2" key="1">
    <citation type="journal article" date="2014" name="Genome Biol. Evol.">
        <title>Gene Loss Rather Than Gene Gain Is Associated with a Host Jump from Monocots to Dicots in the Smut Fungus Melanopsichium pennsylvanicum.</title>
        <authorList>
            <person name="Sharma R."/>
            <person name="Mishra B."/>
            <person name="Runge F."/>
            <person name="Thines M."/>
        </authorList>
    </citation>
    <scope>NUCLEOTIDE SEQUENCE</scope>
    <source>
        <strain evidence="2">4</strain>
    </source>
</reference>
<dbReference type="EMBL" id="HG529570">
    <property type="protein sequence ID" value="CDI53127.1"/>
    <property type="molecule type" value="Genomic_DNA"/>
</dbReference>